<dbReference type="WBParaSite" id="SPAL_0000350325.1">
    <property type="protein sequence ID" value="SPAL_0000350325.1"/>
    <property type="gene ID" value="SPAL_0000350325"/>
</dbReference>
<name>A0A0N5BBU9_STREA</name>
<evidence type="ECO:0000313" key="1">
    <source>
        <dbReference type="Proteomes" id="UP000046392"/>
    </source>
</evidence>
<evidence type="ECO:0000313" key="2">
    <source>
        <dbReference type="WBParaSite" id="SPAL_0000350325.1"/>
    </source>
</evidence>
<dbReference type="AlphaFoldDB" id="A0A0N5BBU9"/>
<sequence length="67" mass="8020">MEHLPYLWCYCCKKDIPFIHSDNINQEQKSSIHIYQEATSMDDTYVHGSEKIFISLIVRILQIYIQK</sequence>
<organism evidence="1 2">
    <name type="scientific">Strongyloides papillosus</name>
    <name type="common">Intestinal threadworm</name>
    <dbReference type="NCBI Taxonomy" id="174720"/>
    <lineage>
        <taxon>Eukaryota</taxon>
        <taxon>Metazoa</taxon>
        <taxon>Ecdysozoa</taxon>
        <taxon>Nematoda</taxon>
        <taxon>Chromadorea</taxon>
        <taxon>Rhabditida</taxon>
        <taxon>Tylenchina</taxon>
        <taxon>Panagrolaimomorpha</taxon>
        <taxon>Strongyloidoidea</taxon>
        <taxon>Strongyloididae</taxon>
        <taxon>Strongyloides</taxon>
    </lineage>
</organism>
<accession>A0A0N5BBU9</accession>
<keyword evidence="1" id="KW-1185">Reference proteome</keyword>
<dbReference type="Proteomes" id="UP000046392">
    <property type="component" value="Unplaced"/>
</dbReference>
<protein>
    <submittedName>
        <fullName evidence="2">Ovule protein</fullName>
    </submittedName>
</protein>
<reference evidence="2" key="1">
    <citation type="submission" date="2017-02" db="UniProtKB">
        <authorList>
            <consortium name="WormBaseParasite"/>
        </authorList>
    </citation>
    <scope>IDENTIFICATION</scope>
</reference>
<proteinExistence type="predicted"/>